<comment type="caution">
    <text evidence="1">The sequence shown here is derived from an EMBL/GenBank/DDBJ whole genome shotgun (WGS) entry which is preliminary data.</text>
</comment>
<dbReference type="OrthoDB" id="5513640at2759"/>
<accession>A0A9W8I042</accession>
<reference evidence="1" key="1">
    <citation type="submission" date="2022-07" db="EMBL/GenBank/DDBJ databases">
        <title>Phylogenomic reconstructions and comparative analyses of Kickxellomycotina fungi.</title>
        <authorList>
            <person name="Reynolds N.K."/>
            <person name="Stajich J.E."/>
            <person name="Barry K."/>
            <person name="Grigoriev I.V."/>
            <person name="Crous P."/>
            <person name="Smith M.E."/>
        </authorList>
    </citation>
    <scope>NUCLEOTIDE SEQUENCE</scope>
    <source>
        <strain evidence="1">NRRL 1565</strain>
    </source>
</reference>
<sequence length="254" mass="28031">MDGSASAFTRAMWSTACSAWRWAAAVNGISTCPPQYPGLVYGYLQGTLGRPYGGSLVQPRRLRSTLMLTDAQPMFSLIGSRVAISDWLRTMTTMVFSKTILRPSSDILIELYRSPARLSLVEEYCKRRTGKSLFGRLALLAACCWRRLGCVFSTERQLVIRPASSLNEDGVAPVLSIRVPQGIMLSEVAPLLEKAESGSLDVTRDKALNIRVIGRSRAAELLDFDCSDDEEPAFLLPPYQPYQSDLPPAYSVRA</sequence>
<gene>
    <name evidence="1" type="ORF">H4R20_002384</name>
</gene>
<dbReference type="AlphaFoldDB" id="A0A9W8I042"/>
<dbReference type="Proteomes" id="UP001140094">
    <property type="component" value="Unassembled WGS sequence"/>
</dbReference>
<protein>
    <submittedName>
        <fullName evidence="1">Uncharacterized protein</fullName>
    </submittedName>
</protein>
<name>A0A9W8I042_9FUNG</name>
<keyword evidence="2" id="KW-1185">Reference proteome</keyword>
<evidence type="ECO:0000313" key="1">
    <source>
        <dbReference type="EMBL" id="KAJ2804743.1"/>
    </source>
</evidence>
<dbReference type="EMBL" id="JANBUO010000366">
    <property type="protein sequence ID" value="KAJ2804743.1"/>
    <property type="molecule type" value="Genomic_DNA"/>
</dbReference>
<organism evidence="1 2">
    <name type="scientific">Coemansia guatemalensis</name>
    <dbReference type="NCBI Taxonomy" id="2761395"/>
    <lineage>
        <taxon>Eukaryota</taxon>
        <taxon>Fungi</taxon>
        <taxon>Fungi incertae sedis</taxon>
        <taxon>Zoopagomycota</taxon>
        <taxon>Kickxellomycotina</taxon>
        <taxon>Kickxellomycetes</taxon>
        <taxon>Kickxellales</taxon>
        <taxon>Kickxellaceae</taxon>
        <taxon>Coemansia</taxon>
    </lineage>
</organism>
<proteinExistence type="predicted"/>
<evidence type="ECO:0000313" key="2">
    <source>
        <dbReference type="Proteomes" id="UP001140094"/>
    </source>
</evidence>